<proteinExistence type="inferred from homology"/>
<comment type="similarity">
    <text evidence="2 6">Belongs to the acyl-CoA dehydrogenase family.</text>
</comment>
<dbReference type="InterPro" id="IPR013786">
    <property type="entry name" value="AcylCoA_DH/ox_N"/>
</dbReference>
<keyword evidence="3 6" id="KW-0285">Flavoprotein</keyword>
<feature type="domain" description="Acyl-CoA oxidase/dehydrogenase middle" evidence="9">
    <location>
        <begin position="129"/>
        <end position="222"/>
    </location>
</feature>
<dbReference type="Pfam" id="PF02770">
    <property type="entry name" value="Acyl-CoA_dh_M"/>
    <property type="match status" value="1"/>
</dbReference>
<evidence type="ECO:0000256" key="3">
    <source>
        <dbReference type="ARBA" id="ARBA00022630"/>
    </source>
</evidence>
<evidence type="ECO:0000256" key="7">
    <source>
        <dbReference type="SAM" id="MobiDB-lite"/>
    </source>
</evidence>
<evidence type="ECO:0000259" key="8">
    <source>
        <dbReference type="Pfam" id="PF00441"/>
    </source>
</evidence>
<dbReference type="EMBL" id="CP031264">
    <property type="protein sequence ID" value="AXI76173.1"/>
    <property type="molecule type" value="Genomic_DNA"/>
</dbReference>
<name>A0A345SR18_9ACTN</name>
<keyword evidence="4 6" id="KW-0274">FAD</keyword>
<dbReference type="Gene3D" id="1.20.140.10">
    <property type="entry name" value="Butyryl-CoA Dehydrogenase, subunit A, domain 3"/>
    <property type="match status" value="1"/>
</dbReference>
<dbReference type="GO" id="GO:0016627">
    <property type="term" value="F:oxidoreductase activity, acting on the CH-CH group of donors"/>
    <property type="evidence" value="ECO:0007669"/>
    <property type="project" value="InterPro"/>
</dbReference>
<dbReference type="InterPro" id="IPR046373">
    <property type="entry name" value="Acyl-CoA_Oxase/DH_mid-dom_sf"/>
</dbReference>
<dbReference type="Pfam" id="PF00441">
    <property type="entry name" value="Acyl-CoA_dh_1"/>
    <property type="match status" value="1"/>
</dbReference>
<dbReference type="OrthoDB" id="3848038at2"/>
<dbReference type="InterPro" id="IPR009100">
    <property type="entry name" value="AcylCoA_DH/oxidase_NM_dom_sf"/>
</dbReference>
<evidence type="ECO:0000256" key="5">
    <source>
        <dbReference type="ARBA" id="ARBA00023002"/>
    </source>
</evidence>
<dbReference type="Pfam" id="PF02771">
    <property type="entry name" value="Acyl-CoA_dh_N"/>
    <property type="match status" value="1"/>
</dbReference>
<evidence type="ECO:0000256" key="4">
    <source>
        <dbReference type="ARBA" id="ARBA00022827"/>
    </source>
</evidence>
<dbReference type="PANTHER" id="PTHR43292:SF3">
    <property type="entry name" value="ACYL-COA DEHYDROGENASE FADE29"/>
    <property type="match status" value="1"/>
</dbReference>
<evidence type="ECO:0000256" key="1">
    <source>
        <dbReference type="ARBA" id="ARBA00001974"/>
    </source>
</evidence>
<dbReference type="GO" id="GO:0050660">
    <property type="term" value="F:flavin adenine dinucleotide binding"/>
    <property type="evidence" value="ECO:0007669"/>
    <property type="project" value="InterPro"/>
</dbReference>
<dbReference type="RefSeq" id="WP_111490601.1">
    <property type="nucleotide sequence ID" value="NZ_CP031264.1"/>
</dbReference>
<dbReference type="SUPFAM" id="SSF47203">
    <property type="entry name" value="Acyl-CoA dehydrogenase C-terminal domain-like"/>
    <property type="match status" value="1"/>
</dbReference>
<organism evidence="11 12">
    <name type="scientific">Peterkaempfera bronchialis</name>
    <dbReference type="NCBI Taxonomy" id="2126346"/>
    <lineage>
        <taxon>Bacteria</taxon>
        <taxon>Bacillati</taxon>
        <taxon>Actinomycetota</taxon>
        <taxon>Actinomycetes</taxon>
        <taxon>Kitasatosporales</taxon>
        <taxon>Streptomycetaceae</taxon>
        <taxon>Peterkaempfera</taxon>
    </lineage>
</organism>
<dbReference type="Gene3D" id="2.40.110.10">
    <property type="entry name" value="Butyryl-CoA Dehydrogenase, subunit A, domain 2"/>
    <property type="match status" value="1"/>
</dbReference>
<reference evidence="12" key="1">
    <citation type="submission" date="2018-07" db="EMBL/GenBank/DDBJ databases">
        <title>Streptacidiphilus bronchialis DSM 106435 chromosome.</title>
        <authorList>
            <person name="Batra D."/>
            <person name="Gulvik C.A."/>
        </authorList>
    </citation>
    <scope>NUCLEOTIDE SEQUENCE [LARGE SCALE GENOMIC DNA]</scope>
    <source>
        <strain evidence="12">DSM 106435</strain>
    </source>
</reference>
<dbReference type="PANTHER" id="PTHR43292">
    <property type="entry name" value="ACYL-COA DEHYDROGENASE"/>
    <property type="match status" value="1"/>
</dbReference>
<dbReference type="InterPro" id="IPR006091">
    <property type="entry name" value="Acyl-CoA_Oxase/DH_mid-dom"/>
</dbReference>
<evidence type="ECO:0000259" key="10">
    <source>
        <dbReference type="Pfam" id="PF02771"/>
    </source>
</evidence>
<dbReference type="InterPro" id="IPR036250">
    <property type="entry name" value="AcylCo_DH-like_C"/>
</dbReference>
<dbReference type="AlphaFoldDB" id="A0A345SR18"/>
<evidence type="ECO:0000256" key="2">
    <source>
        <dbReference type="ARBA" id="ARBA00009347"/>
    </source>
</evidence>
<dbReference type="GO" id="GO:0005886">
    <property type="term" value="C:plasma membrane"/>
    <property type="evidence" value="ECO:0007669"/>
    <property type="project" value="TreeGrafter"/>
</dbReference>
<dbReference type="SUPFAM" id="SSF56645">
    <property type="entry name" value="Acyl-CoA dehydrogenase NM domain-like"/>
    <property type="match status" value="1"/>
</dbReference>
<dbReference type="InterPro" id="IPR009075">
    <property type="entry name" value="AcylCo_DH/oxidase_C"/>
</dbReference>
<gene>
    <name evidence="11" type="ORF">C7M71_000470</name>
</gene>
<dbReference type="Gene3D" id="1.10.540.10">
    <property type="entry name" value="Acyl-CoA dehydrogenase/oxidase, N-terminal domain"/>
    <property type="match status" value="1"/>
</dbReference>
<accession>A0A345SR18</accession>
<comment type="cofactor">
    <cofactor evidence="1 6">
        <name>FAD</name>
        <dbReference type="ChEBI" id="CHEBI:57692"/>
    </cofactor>
</comment>
<dbReference type="Proteomes" id="UP000249340">
    <property type="component" value="Chromosome"/>
</dbReference>
<feature type="domain" description="Acyl-CoA dehydrogenase/oxidase N-terminal" evidence="10">
    <location>
        <begin position="7"/>
        <end position="125"/>
    </location>
</feature>
<sequence length="408" mass="44652">MDIVYPPEAEEFRAYVRQVLAEELPADWAGVGAIADRAEALAFYESWRAVLARRGLLGVTWPVEYGGAGLSALHQVVVAEELTRAGAPTGGISDMVSIKMIGNILLLWGTEEQKKHFVPRILSNEHIWCQGFSEPEAGSDLAGLRTRAVLDGDEWVINGQKIWTSQAHRANWIFVLARTDPDASKHRGISFLLVPVDQPGVQVRPIRTMNGDSDFCEVFFDNARTAADLVLGPVNGGWKVAKSLLGFERGEEASTMPILFRAELDRLIELAQERGVAQDPVIRQRLAWCHCRVEAMRHLGYRVLTQYLKGGTPGPESSVLKLFWSEYHQAVTSLALEILGPDALAPEGRGPLRTLRTDDPGVPPGSTGSWTGTYLNARAGTIYAGASEVQRNILAETVLGLPREPAVA</sequence>
<evidence type="ECO:0000313" key="11">
    <source>
        <dbReference type="EMBL" id="AXI76173.1"/>
    </source>
</evidence>
<dbReference type="InterPro" id="IPR037069">
    <property type="entry name" value="AcylCoA_DH/ox_N_sf"/>
</dbReference>
<feature type="domain" description="Acyl-CoA dehydrogenase/oxidase C-terminal" evidence="8">
    <location>
        <begin position="235"/>
        <end position="398"/>
    </location>
</feature>
<dbReference type="FunFam" id="2.40.110.10:FF:000011">
    <property type="entry name" value="Acyl-CoA dehydrogenase FadE34"/>
    <property type="match status" value="1"/>
</dbReference>
<dbReference type="KEGG" id="stri:C7M71_000470"/>
<protein>
    <submittedName>
        <fullName evidence="11">Acyl-CoA dehydrogenase</fullName>
    </submittedName>
</protein>
<evidence type="ECO:0000256" key="6">
    <source>
        <dbReference type="RuleBase" id="RU362125"/>
    </source>
</evidence>
<keyword evidence="5 6" id="KW-0560">Oxidoreductase</keyword>
<keyword evidence="12" id="KW-1185">Reference proteome</keyword>
<dbReference type="InterPro" id="IPR052161">
    <property type="entry name" value="Mycobact_Acyl-CoA_DH"/>
</dbReference>
<evidence type="ECO:0000313" key="12">
    <source>
        <dbReference type="Proteomes" id="UP000249340"/>
    </source>
</evidence>
<evidence type="ECO:0000259" key="9">
    <source>
        <dbReference type="Pfam" id="PF02770"/>
    </source>
</evidence>
<feature type="region of interest" description="Disordered" evidence="7">
    <location>
        <begin position="349"/>
        <end position="369"/>
    </location>
</feature>